<feature type="coiled-coil region" evidence="1">
    <location>
        <begin position="104"/>
        <end position="138"/>
    </location>
</feature>
<dbReference type="EnsemblMetazoa" id="tetur03g09580.1">
    <property type="protein sequence ID" value="tetur03g09580.1"/>
    <property type="gene ID" value="tetur03g09580"/>
</dbReference>
<dbReference type="HOGENOM" id="CLU_832434_0_0_1"/>
<reference evidence="2" key="2">
    <citation type="submission" date="2015-06" db="UniProtKB">
        <authorList>
            <consortium name="EnsemblMetazoa"/>
        </authorList>
    </citation>
    <scope>IDENTIFICATION</scope>
</reference>
<sequence>MALDADVGFCLVVLKETAKNYIQHSVFKNKFSTCRRAEELSNKQIFQQVELTALEAALKDDLGRHQWFNNLINTVVSEACPVSQEELDLYASSTASGVFKPAEYEDVKDEVQHLENNIKKLKHQMTFLEERYSQLVRMKETEKETKLITAELRLKSALQEVQHFIDRDSIFNDPYENVAHLVTRSNEYFKEVSNLDRDRLLDSLALASYSNNKQDVLHHFLHHLGLLFVRVQDKLEKFKDHCNKLRVYFSVNLKKDILWRSEFKEFIDELDKCPVQQPSLIERPHSPKEILDTETCWATVEQIRLINQNYIDYTKKLNDFTEKIKTMIDFSLKR</sequence>
<organism evidence="2 3">
    <name type="scientific">Tetranychus urticae</name>
    <name type="common">Two-spotted spider mite</name>
    <dbReference type="NCBI Taxonomy" id="32264"/>
    <lineage>
        <taxon>Eukaryota</taxon>
        <taxon>Metazoa</taxon>
        <taxon>Ecdysozoa</taxon>
        <taxon>Arthropoda</taxon>
        <taxon>Chelicerata</taxon>
        <taxon>Arachnida</taxon>
        <taxon>Acari</taxon>
        <taxon>Acariformes</taxon>
        <taxon>Trombidiformes</taxon>
        <taxon>Prostigmata</taxon>
        <taxon>Eleutherengona</taxon>
        <taxon>Raphignathae</taxon>
        <taxon>Tetranychoidea</taxon>
        <taxon>Tetranychidae</taxon>
        <taxon>Tetranychus</taxon>
    </lineage>
</organism>
<evidence type="ECO:0000313" key="2">
    <source>
        <dbReference type="EnsemblMetazoa" id="tetur03g09580.1"/>
    </source>
</evidence>
<name>T1K0Y9_TETUR</name>
<keyword evidence="1" id="KW-0175">Coiled coil</keyword>
<dbReference type="AlphaFoldDB" id="T1K0Y9"/>
<proteinExistence type="predicted"/>
<protein>
    <submittedName>
        <fullName evidence="2">Uncharacterized protein</fullName>
    </submittedName>
</protein>
<evidence type="ECO:0000313" key="3">
    <source>
        <dbReference type="Proteomes" id="UP000015104"/>
    </source>
</evidence>
<dbReference type="EMBL" id="CAEY01001145">
    <property type="status" value="NOT_ANNOTATED_CDS"/>
    <property type="molecule type" value="Genomic_DNA"/>
</dbReference>
<keyword evidence="3" id="KW-1185">Reference proteome</keyword>
<accession>T1K0Y9</accession>
<evidence type="ECO:0000256" key="1">
    <source>
        <dbReference type="SAM" id="Coils"/>
    </source>
</evidence>
<dbReference type="Proteomes" id="UP000015104">
    <property type="component" value="Unassembled WGS sequence"/>
</dbReference>
<reference evidence="3" key="1">
    <citation type="submission" date="2011-08" db="EMBL/GenBank/DDBJ databases">
        <authorList>
            <person name="Rombauts S."/>
        </authorList>
    </citation>
    <scope>NUCLEOTIDE SEQUENCE</scope>
    <source>
        <strain evidence="3">London</strain>
    </source>
</reference>